<evidence type="ECO:0000259" key="3">
    <source>
        <dbReference type="Pfam" id="PF20884"/>
    </source>
</evidence>
<feature type="compositionally biased region" description="Basic and acidic residues" evidence="2">
    <location>
        <begin position="160"/>
        <end position="170"/>
    </location>
</feature>
<sequence length="676" mass="75479">SAKDSSAFIWVEIFCVNKQIKLHHADTEPLTVARIEDIASTLELSRNCPDPVQEITYRRALREALNILNYGEPCRNEVPLEPRTWKPSAQEEAQADPRARESQASAGGALTSPPARQGEGKHCRSCTRAPHEHEPSTSRQQGRCNSEGPAGQHRNLSKAKAPDTPEREHQPLPSPGAGRKSLPRSKEARIPHRIKGKPAGESRSPSPASKHLARTSTPDRNPHRRRTQGALEGQTPAALSQWQQNLPGGPAECPSEPGTELQEEGESPPRKRSRVCDGEADSEGPGSGQKRRSSGLAESLDPESSPKGSLWEHKEVAEQEGEPSQCSEDEEEFVSARNLSPKLSPAQEICSSPILGDDEEEEEELPSFLLNQRPCSIRPSMLVWCKLPRQPYWPAVVKRVERKSKKASVVLIEKDVDDKSKGFSVCLRSLKHFDCEEKQKLIDKAAETYSCEINWCIRLIADYRIRVGCHSFTGSLLEYCADDMSYPVRKEASKHPSPLTFPQALEAAPKEPPKEAPRHQVAKKVLPDRMRAARDKANKRLVDFIVKTRGADAHLQSILGNTKPSRWLQKFLHSQSSVLTCIETYLEDDSQQELVVDYLQEVYQAAGASAPPLSNGSAPNFILEVLFPEAIIYAISAVDQIDYKTAEEKYIRGPQVTEREKQNFEETLREEKKKRR</sequence>
<dbReference type="SUPFAM" id="SSF63748">
    <property type="entry name" value="Tudor/PWWP/MBT"/>
    <property type="match status" value="1"/>
</dbReference>
<accession>A0A8D2L907</accession>
<evidence type="ECO:0000256" key="1">
    <source>
        <dbReference type="ARBA" id="ARBA00008188"/>
    </source>
</evidence>
<feature type="domain" description="MUM1-like PWWP" evidence="3">
    <location>
        <begin position="380"/>
        <end position="456"/>
    </location>
</feature>
<proteinExistence type="inferred from homology"/>
<name>A0A8D2L907_VARKO</name>
<dbReference type="CDD" id="cd06080">
    <property type="entry name" value="PWWP_MUM1-like"/>
    <property type="match status" value="1"/>
</dbReference>
<evidence type="ECO:0000313" key="6">
    <source>
        <dbReference type="Ensembl" id="ENSVKKP00000018870.1"/>
    </source>
</evidence>
<feature type="region of interest" description="Disordered" evidence="2">
    <location>
        <begin position="76"/>
        <end position="337"/>
    </location>
</feature>
<evidence type="ECO:0000259" key="5">
    <source>
        <dbReference type="Pfam" id="PF20887"/>
    </source>
</evidence>
<dbReference type="PANTHER" id="PTHR31333:SF6">
    <property type="entry name" value="MUM1 LIKE 1"/>
    <property type="match status" value="1"/>
</dbReference>
<dbReference type="Pfam" id="PF20886">
    <property type="entry name" value="PWP3A-B_C"/>
    <property type="match status" value="1"/>
</dbReference>
<reference evidence="6" key="1">
    <citation type="submission" date="2025-08" db="UniProtKB">
        <authorList>
            <consortium name="Ensembl"/>
        </authorList>
    </citation>
    <scope>IDENTIFICATION</scope>
</reference>
<feature type="domain" description="PWWP" evidence="4">
    <location>
        <begin position="527"/>
        <end position="666"/>
    </location>
</feature>
<comment type="similarity">
    <text evidence="1">Belongs to the PWWP3A family.</text>
</comment>
<reference evidence="6" key="2">
    <citation type="submission" date="2025-09" db="UniProtKB">
        <authorList>
            <consortium name="Ensembl"/>
        </authorList>
    </citation>
    <scope>IDENTIFICATION</scope>
</reference>
<organism evidence="6 7">
    <name type="scientific">Varanus komodoensis</name>
    <name type="common">Komodo dragon</name>
    <dbReference type="NCBI Taxonomy" id="61221"/>
    <lineage>
        <taxon>Eukaryota</taxon>
        <taxon>Metazoa</taxon>
        <taxon>Chordata</taxon>
        <taxon>Craniata</taxon>
        <taxon>Vertebrata</taxon>
        <taxon>Euteleostomi</taxon>
        <taxon>Lepidosauria</taxon>
        <taxon>Squamata</taxon>
        <taxon>Bifurcata</taxon>
        <taxon>Unidentata</taxon>
        <taxon>Episquamata</taxon>
        <taxon>Toxicofera</taxon>
        <taxon>Anguimorpha</taxon>
        <taxon>Paleoanguimorpha</taxon>
        <taxon>Varanoidea</taxon>
        <taxon>Varanidae</taxon>
        <taxon>Varanus</taxon>
    </lineage>
</organism>
<dbReference type="Pfam" id="PF20887">
    <property type="entry name" value="PWP3A-B_N"/>
    <property type="match status" value="1"/>
</dbReference>
<dbReference type="InterPro" id="IPR040263">
    <property type="entry name" value="PWP3A_3B_4"/>
</dbReference>
<dbReference type="Gene3D" id="2.30.30.140">
    <property type="match status" value="1"/>
</dbReference>
<keyword evidence="7" id="KW-1185">Reference proteome</keyword>
<feature type="domain" description="PWWP" evidence="5">
    <location>
        <begin position="4"/>
        <end position="69"/>
    </location>
</feature>
<dbReference type="InterPro" id="IPR048765">
    <property type="entry name" value="PWP3A_3B_4_N"/>
</dbReference>
<protein>
    <recommendedName>
        <fullName evidence="8">PWWP domain-containing protein MUM1</fullName>
    </recommendedName>
</protein>
<dbReference type="OMA" id="PPWAHRC"/>
<evidence type="ECO:0000313" key="7">
    <source>
        <dbReference type="Proteomes" id="UP000694545"/>
    </source>
</evidence>
<feature type="region of interest" description="Disordered" evidence="2">
    <location>
        <begin position="652"/>
        <end position="676"/>
    </location>
</feature>
<dbReference type="PANTHER" id="PTHR31333">
    <property type="entry name" value="PWWP DOMAIN-CONTAINING DNA REPAIR FACTOR 3 FAMILY MEMBER"/>
    <property type="match status" value="1"/>
</dbReference>
<dbReference type="Pfam" id="PF20884">
    <property type="entry name" value="MUM1-like_PWWP"/>
    <property type="match status" value="1"/>
</dbReference>
<dbReference type="AlphaFoldDB" id="A0A8D2L907"/>
<dbReference type="Proteomes" id="UP000694545">
    <property type="component" value="Unplaced"/>
</dbReference>
<dbReference type="InterPro" id="IPR048795">
    <property type="entry name" value="PWP3A_3B_4_C"/>
</dbReference>
<dbReference type="InterPro" id="IPR035504">
    <property type="entry name" value="MUM1-like_PWWP"/>
</dbReference>
<feature type="compositionally biased region" description="Polar residues" evidence="2">
    <location>
        <begin position="237"/>
        <end position="246"/>
    </location>
</feature>
<evidence type="ECO:0000259" key="4">
    <source>
        <dbReference type="Pfam" id="PF20886"/>
    </source>
</evidence>
<dbReference type="Gene3D" id="6.10.300.20">
    <property type="match status" value="1"/>
</dbReference>
<gene>
    <name evidence="6" type="primary">PWWP3A</name>
</gene>
<evidence type="ECO:0008006" key="8">
    <source>
        <dbReference type="Google" id="ProtNLM"/>
    </source>
</evidence>
<dbReference type="Ensembl" id="ENSVKKT00000019337.1">
    <property type="protein sequence ID" value="ENSVKKP00000018870.1"/>
    <property type="gene ID" value="ENSVKKG00000012838.1"/>
</dbReference>
<dbReference type="FunFam" id="2.30.30.140:FF:000063">
    <property type="entry name" value="PWWP domain-containing DNA repair factor 3A"/>
    <property type="match status" value="1"/>
</dbReference>
<evidence type="ECO:0000256" key="2">
    <source>
        <dbReference type="SAM" id="MobiDB-lite"/>
    </source>
</evidence>